<sequence length="1153" mass="124032">MKKTLITLMLFTCYCAIAQYNASAPWMAELENEKKTSGTDEKITFDEITTAFDNYWKNRDHTKKGSGYKPFMRWREYWKNAVLPDGTLPSPAYFFTTSDTKNKMALAKNGKAASSWTPMGPFDHNQASSWSPGQGRINVGIIDPNNANIMYAGAPAGGIWKSTNKGVNWSPLSDNLSQIGVSGIAIDPKNSSIIYIATGDDDASDSYSIGVLKSTNGGASWSQTGLKFTNTQTTANDIYIDPNNSNVLWVATSVGVYKTTNAGTNWTRTLQGNIKDIKLKPGNTNVIYAATASSFYKSTNAGDSFSKIQSGLPSSSGRLVIDVTPANPNYVYVLSARPRTSSYSFQGLYRSTNSGASFTKTAETTNIFESSQAWYDLALAVSDKNANTVFVGCLNVWKSTDGGGNFSKINNWSSPRQATYTHADIHFLRYYDGKLICGSDGGIYISENNGQSFKDLTKGLQIGQFYRISVAENSSSDHVVGGLQDNGGYALNGNEWNNYYGADGMDCAVSGNNDNTYYGFIQNGQALYVTTNRGASQRQVANGPETGNWITPLVSDKNGVLYAGYSSFYKLNGRSFQKLTNFNFGGKIDHIELDPINANIMYAALKKNLFKSTNKGANWTRIETFQTNISSIEVHNDNNQIVYVSTSGSSNGGVFRSTNQGSSFTNISGNLPNEGKFIVRHQKGTESIYLGTYLGVYHKNGNNDWQDYSQDLPNVAVRDLEVNLKDQVLLAATYGRGVWKVPLANSTNPGDTQAPSAPTNVTASSITDTKLVLSWTASTDNVAVTGYDIYRGNTNLGSVSGTATTINNLTANTTYQFRIKAKDAAGNESAFSTTISATTTGGGTGNGCTSGISSFPYNEGFENTLGAWSQSTADDINWSVDASGTPSNGTGPASATQGSYYIYVEASGNGTGYPNKRAILTSPCFDLSSTTQASFTFSYHMNGAADMGSIAVEVSTDQGATWTSIWSQTGNQGNSWKNAIIDLSSYTGGGVQLRFNRVTGATWQADIAIDKVSVTNTIASADRCDGIPQHSTSISYQTGDKVVYQGNLWEKTATSWTNLGACGTPAASIASGITPKAPPTLVDNGLRAYPNPVKDAILTIITKDLGPKPYTIYTILGQIVDQGNVTNTINVEALEAGSYFVKVGNQNARFVKE</sequence>
<evidence type="ECO:0000313" key="6">
    <source>
        <dbReference type="Proteomes" id="UP000076715"/>
    </source>
</evidence>
<dbReference type="GO" id="GO:0016020">
    <property type="term" value="C:membrane"/>
    <property type="evidence" value="ECO:0007669"/>
    <property type="project" value="InterPro"/>
</dbReference>
<organism evidence="5 6">
    <name type="scientific">Aquimarina aggregata</name>
    <dbReference type="NCBI Taxonomy" id="1642818"/>
    <lineage>
        <taxon>Bacteria</taxon>
        <taxon>Pseudomonadati</taxon>
        <taxon>Bacteroidota</taxon>
        <taxon>Flavobacteriia</taxon>
        <taxon>Flavobacteriales</taxon>
        <taxon>Flavobacteriaceae</taxon>
        <taxon>Aquimarina</taxon>
    </lineage>
</organism>
<dbReference type="InterPro" id="IPR026444">
    <property type="entry name" value="Secre_tail"/>
</dbReference>
<dbReference type="NCBIfam" id="TIGR04183">
    <property type="entry name" value="Por_Secre_tail"/>
    <property type="match status" value="1"/>
</dbReference>
<dbReference type="PROSITE" id="PS50853">
    <property type="entry name" value="FN3"/>
    <property type="match status" value="1"/>
</dbReference>
<feature type="signal peptide" evidence="2">
    <location>
        <begin position="1"/>
        <end position="18"/>
    </location>
</feature>
<dbReference type="InterPro" id="IPR013783">
    <property type="entry name" value="Ig-like_fold"/>
</dbReference>
<dbReference type="PANTHER" id="PTHR43739:SF5">
    <property type="entry name" value="EXO-ALPHA-SIALIDASE"/>
    <property type="match status" value="1"/>
</dbReference>
<gene>
    <name evidence="5" type="ORF">AWE51_18790</name>
</gene>
<dbReference type="STRING" id="1642818.AWE51_18790"/>
<accession>A0A162WGZ5</accession>
<dbReference type="SUPFAM" id="SSF110296">
    <property type="entry name" value="Oligoxyloglucan reducing end-specific cellobiohydrolase"/>
    <property type="match status" value="2"/>
</dbReference>
<dbReference type="GO" id="GO:0010411">
    <property type="term" value="P:xyloglucan metabolic process"/>
    <property type="evidence" value="ECO:0007669"/>
    <property type="project" value="TreeGrafter"/>
</dbReference>
<dbReference type="InterPro" id="IPR015943">
    <property type="entry name" value="WD40/YVTN_repeat-like_dom_sf"/>
</dbReference>
<reference evidence="5 6" key="1">
    <citation type="submission" date="2016-01" db="EMBL/GenBank/DDBJ databases">
        <title>The draft genome sequence of Aquimarina sp. RZW4-3-2.</title>
        <authorList>
            <person name="Wang Y."/>
        </authorList>
    </citation>
    <scope>NUCLEOTIDE SEQUENCE [LARGE SCALE GENOMIC DNA]</scope>
    <source>
        <strain evidence="5 6">RZW4-3-2</strain>
    </source>
</reference>
<dbReference type="SMART" id="SM00137">
    <property type="entry name" value="MAM"/>
    <property type="match status" value="1"/>
</dbReference>
<dbReference type="AlphaFoldDB" id="A0A162WGZ5"/>
<dbReference type="Pfam" id="PF18962">
    <property type="entry name" value="Por_Secre_tail"/>
    <property type="match status" value="1"/>
</dbReference>
<keyword evidence="1 2" id="KW-0732">Signal</keyword>
<dbReference type="SMART" id="SM00060">
    <property type="entry name" value="FN3"/>
    <property type="match status" value="1"/>
</dbReference>
<dbReference type="CDD" id="cd00063">
    <property type="entry name" value="FN3"/>
    <property type="match status" value="1"/>
</dbReference>
<dbReference type="InterPro" id="IPR000998">
    <property type="entry name" value="MAM_dom"/>
</dbReference>
<evidence type="ECO:0000259" key="3">
    <source>
        <dbReference type="PROSITE" id="PS50060"/>
    </source>
</evidence>
<dbReference type="InterPro" id="IPR003961">
    <property type="entry name" value="FN3_dom"/>
</dbReference>
<dbReference type="Gene3D" id="2.60.40.10">
    <property type="entry name" value="Immunoglobulins"/>
    <property type="match status" value="1"/>
</dbReference>
<evidence type="ECO:0000313" key="5">
    <source>
        <dbReference type="EMBL" id="KZS38094.1"/>
    </source>
</evidence>
<dbReference type="Pfam" id="PF00629">
    <property type="entry name" value="MAM"/>
    <property type="match status" value="1"/>
</dbReference>
<name>A0A162WGZ5_9FLAO</name>
<proteinExistence type="predicted"/>
<evidence type="ECO:0000256" key="2">
    <source>
        <dbReference type="SAM" id="SignalP"/>
    </source>
</evidence>
<evidence type="ECO:0008006" key="7">
    <source>
        <dbReference type="Google" id="ProtNLM"/>
    </source>
</evidence>
<dbReference type="PANTHER" id="PTHR43739">
    <property type="entry name" value="XYLOGLUCANASE (EUROFUNG)"/>
    <property type="match status" value="1"/>
</dbReference>
<feature type="domain" description="Fibronectin type-III" evidence="4">
    <location>
        <begin position="757"/>
        <end position="842"/>
    </location>
</feature>
<dbReference type="SUPFAM" id="SSF49265">
    <property type="entry name" value="Fibronectin type III"/>
    <property type="match status" value="1"/>
</dbReference>
<dbReference type="Gene3D" id="2.60.120.200">
    <property type="match status" value="1"/>
</dbReference>
<comment type="caution">
    <text evidence="5">The sequence shown here is derived from an EMBL/GenBank/DDBJ whole genome shotgun (WGS) entry which is preliminary data.</text>
</comment>
<dbReference type="GO" id="GO:0004553">
    <property type="term" value="F:hydrolase activity, hydrolyzing O-glycosyl compounds"/>
    <property type="evidence" value="ECO:0007669"/>
    <property type="project" value="UniProtKB-ARBA"/>
</dbReference>
<dbReference type="Pfam" id="PF00041">
    <property type="entry name" value="fn3"/>
    <property type="match status" value="1"/>
</dbReference>
<keyword evidence="6" id="KW-1185">Reference proteome</keyword>
<dbReference type="Gene3D" id="2.130.10.10">
    <property type="entry name" value="YVTN repeat-like/Quinoprotein amine dehydrogenase"/>
    <property type="match status" value="4"/>
</dbReference>
<dbReference type="RefSeq" id="WP_066319958.1">
    <property type="nucleotide sequence ID" value="NZ_LQRT01000060.1"/>
</dbReference>
<evidence type="ECO:0000256" key="1">
    <source>
        <dbReference type="ARBA" id="ARBA00022729"/>
    </source>
</evidence>
<feature type="domain" description="MAM" evidence="3">
    <location>
        <begin position="857"/>
        <end position="1026"/>
    </location>
</feature>
<dbReference type="InterPro" id="IPR052025">
    <property type="entry name" value="Xyloglucanase_GH74"/>
</dbReference>
<protein>
    <recommendedName>
        <fullName evidence="7">Fibronectin type-III domain-containing protein</fullName>
    </recommendedName>
</protein>
<dbReference type="InterPro" id="IPR013320">
    <property type="entry name" value="ConA-like_dom_sf"/>
</dbReference>
<dbReference type="EMBL" id="LQRT01000060">
    <property type="protein sequence ID" value="KZS38094.1"/>
    <property type="molecule type" value="Genomic_DNA"/>
</dbReference>
<dbReference type="OrthoDB" id="9757947at2"/>
<dbReference type="CDD" id="cd06263">
    <property type="entry name" value="MAM"/>
    <property type="match status" value="1"/>
</dbReference>
<feature type="chain" id="PRO_5007840605" description="Fibronectin type-III domain-containing protein" evidence="2">
    <location>
        <begin position="19"/>
        <end position="1153"/>
    </location>
</feature>
<dbReference type="PROSITE" id="PS50060">
    <property type="entry name" value="MAM_2"/>
    <property type="match status" value="1"/>
</dbReference>
<dbReference type="Proteomes" id="UP000076715">
    <property type="component" value="Unassembled WGS sequence"/>
</dbReference>
<dbReference type="InterPro" id="IPR036116">
    <property type="entry name" value="FN3_sf"/>
</dbReference>
<dbReference type="SUPFAM" id="SSF49899">
    <property type="entry name" value="Concanavalin A-like lectins/glucanases"/>
    <property type="match status" value="1"/>
</dbReference>
<evidence type="ECO:0000259" key="4">
    <source>
        <dbReference type="PROSITE" id="PS50853"/>
    </source>
</evidence>